<reference evidence="1 2" key="1">
    <citation type="submission" date="2016-10" db="EMBL/GenBank/DDBJ databases">
        <authorList>
            <person name="de Groot N.N."/>
        </authorList>
    </citation>
    <scope>NUCLEOTIDE SEQUENCE [LARGE SCALE GENOMIC DNA]</scope>
    <source>
        <strain evidence="1 2">CGMCC 1.10228</strain>
    </source>
</reference>
<gene>
    <name evidence="1" type="ORF">SAMN04488136_109109</name>
</gene>
<evidence type="ECO:0000313" key="2">
    <source>
        <dbReference type="Proteomes" id="UP000198854"/>
    </source>
</evidence>
<dbReference type="InterPro" id="IPR024079">
    <property type="entry name" value="MetalloPept_cat_dom_sf"/>
</dbReference>
<dbReference type="SUPFAM" id="SSF55486">
    <property type="entry name" value="Metalloproteases ('zincins'), catalytic domain"/>
    <property type="match status" value="1"/>
</dbReference>
<dbReference type="RefSeq" id="WP_093272765.1">
    <property type="nucleotide sequence ID" value="NZ_FNDD01000009.1"/>
</dbReference>
<dbReference type="OrthoDB" id="5818880at2"/>
<accession>A0A1G8A2U2</accession>
<dbReference type="STRING" id="861298.SAMN04488136_109109"/>
<dbReference type="EMBL" id="FNDD01000009">
    <property type="protein sequence ID" value="SDH15183.1"/>
    <property type="molecule type" value="Genomic_DNA"/>
</dbReference>
<sequence length="282" mass="32081">MNLSKWWVAGVLLVAGVSAYIGNAVWQQHKSQQGLVLTECQIEEVVPTYIHFFVTNDVLQVMTKEQVKQRIEKIIQSANTVLKNSCIPLQRQIKSIQYVDFSEQYLFDFGSVHFALQKAVGTQVIGRIRQTMNEFYAILLGPDNTIFDDQWRGTSEMSPEGRFIAMSYDAMPLTFEHEMGHLAGADHDQQTIDEQAAFGFEQIVPLWDQKQSKPYARAALCGDAGTVMSYNHNILPVYSHPGLYYQGEQCGDPEHADNARVLRRYAKHLKQELIAGHWIADR</sequence>
<protein>
    <recommendedName>
        <fullName evidence="3">Metallo-peptidase family M12B Reprolysin-like</fullName>
    </recommendedName>
</protein>
<keyword evidence="2" id="KW-1185">Reference proteome</keyword>
<dbReference type="GO" id="GO:0008237">
    <property type="term" value="F:metallopeptidase activity"/>
    <property type="evidence" value="ECO:0007669"/>
    <property type="project" value="InterPro"/>
</dbReference>
<dbReference type="Gene3D" id="3.40.390.10">
    <property type="entry name" value="Collagenase (Catalytic Domain)"/>
    <property type="match status" value="1"/>
</dbReference>
<evidence type="ECO:0000313" key="1">
    <source>
        <dbReference type="EMBL" id="SDH15183.1"/>
    </source>
</evidence>
<dbReference type="Proteomes" id="UP000198854">
    <property type="component" value="Unassembled WGS sequence"/>
</dbReference>
<proteinExistence type="predicted"/>
<name>A0A1G8A2U2_9VIBR</name>
<organism evidence="1 2">
    <name type="scientific">Vibrio xiamenensis</name>
    <dbReference type="NCBI Taxonomy" id="861298"/>
    <lineage>
        <taxon>Bacteria</taxon>
        <taxon>Pseudomonadati</taxon>
        <taxon>Pseudomonadota</taxon>
        <taxon>Gammaproteobacteria</taxon>
        <taxon>Vibrionales</taxon>
        <taxon>Vibrionaceae</taxon>
        <taxon>Vibrio</taxon>
    </lineage>
</organism>
<dbReference type="AlphaFoldDB" id="A0A1G8A2U2"/>
<evidence type="ECO:0008006" key="3">
    <source>
        <dbReference type="Google" id="ProtNLM"/>
    </source>
</evidence>